<sequence>MASQNPPMERSHFVPYQIVNALDEQRRGAPYSDWSNRQFERCLDSNVNISITTRDFNRGPNKIHENRLTEYARGEKEWNELTPGAKNRYYQQANHWKQTRAETNIQKLQPALVKKLDHFYNPGNKH</sequence>
<accession>A0A914WUE4</accession>
<keyword evidence="1" id="KW-1185">Reference proteome</keyword>
<evidence type="ECO:0000313" key="2">
    <source>
        <dbReference type="WBParaSite" id="PSAMB.scaffold528size47963.g6756.t1"/>
    </source>
</evidence>
<dbReference type="WBParaSite" id="PSAMB.scaffold528size47963.g6756.t1">
    <property type="protein sequence ID" value="PSAMB.scaffold528size47963.g6756.t1"/>
    <property type="gene ID" value="PSAMB.scaffold528size47963.g6756"/>
</dbReference>
<name>A0A914WUE4_9BILA</name>
<protein>
    <submittedName>
        <fullName evidence="2">Uncharacterized protein</fullName>
    </submittedName>
</protein>
<dbReference type="AlphaFoldDB" id="A0A914WUE4"/>
<reference evidence="2" key="1">
    <citation type="submission" date="2022-11" db="UniProtKB">
        <authorList>
            <consortium name="WormBaseParasite"/>
        </authorList>
    </citation>
    <scope>IDENTIFICATION</scope>
</reference>
<evidence type="ECO:0000313" key="1">
    <source>
        <dbReference type="Proteomes" id="UP000887566"/>
    </source>
</evidence>
<organism evidence="1 2">
    <name type="scientific">Plectus sambesii</name>
    <dbReference type="NCBI Taxonomy" id="2011161"/>
    <lineage>
        <taxon>Eukaryota</taxon>
        <taxon>Metazoa</taxon>
        <taxon>Ecdysozoa</taxon>
        <taxon>Nematoda</taxon>
        <taxon>Chromadorea</taxon>
        <taxon>Plectida</taxon>
        <taxon>Plectina</taxon>
        <taxon>Plectoidea</taxon>
        <taxon>Plectidae</taxon>
        <taxon>Plectus</taxon>
    </lineage>
</organism>
<dbReference type="Proteomes" id="UP000887566">
    <property type="component" value="Unplaced"/>
</dbReference>
<proteinExistence type="predicted"/>